<gene>
    <name evidence="2" type="ORF">FOZ60_012002</name>
</gene>
<protein>
    <submittedName>
        <fullName evidence="2">Uncharacterized protein</fullName>
    </submittedName>
</protein>
<accession>A0A7J6PCA6</accession>
<evidence type="ECO:0000313" key="2">
    <source>
        <dbReference type="EMBL" id="KAF4693011.1"/>
    </source>
</evidence>
<comment type="caution">
    <text evidence="2">The sequence shown here is derived from an EMBL/GenBank/DDBJ whole genome shotgun (WGS) entry which is preliminary data.</text>
</comment>
<feature type="signal peptide" evidence="1">
    <location>
        <begin position="1"/>
        <end position="18"/>
    </location>
</feature>
<proteinExistence type="predicted"/>
<sequence>MMKFFKVCLACTTISTSAQFIGLYEFVTPLGDMDAYKTETGEIEYTLYLPDQDPLDSARYPLVEGAPGKYFVDFQATEGGSLSVSRSSLLAWSKDGFVAFTRVPRFLSQGKYVYSEGGSFNLTMEVAAELSKEARRQVEMTVRCSLDRTILRATELSATFELEDRFIAAETDLLSNNGIFAVAAATKTKVYMKVGESTVFALDKVE</sequence>
<dbReference type="AlphaFoldDB" id="A0A7J6PCA6"/>
<reference evidence="2 3" key="1">
    <citation type="submission" date="2020-04" db="EMBL/GenBank/DDBJ databases">
        <title>Perkinsus olseni comparative genomics.</title>
        <authorList>
            <person name="Bogema D.R."/>
        </authorList>
    </citation>
    <scope>NUCLEOTIDE SEQUENCE [LARGE SCALE GENOMIC DNA]</scope>
    <source>
        <strain evidence="2">00978-12</strain>
    </source>
</reference>
<evidence type="ECO:0000313" key="3">
    <source>
        <dbReference type="Proteomes" id="UP000541610"/>
    </source>
</evidence>
<name>A0A7J6PCA6_PEROL</name>
<organism evidence="2 3">
    <name type="scientific">Perkinsus olseni</name>
    <name type="common">Perkinsus atlanticus</name>
    <dbReference type="NCBI Taxonomy" id="32597"/>
    <lineage>
        <taxon>Eukaryota</taxon>
        <taxon>Sar</taxon>
        <taxon>Alveolata</taxon>
        <taxon>Perkinsozoa</taxon>
        <taxon>Perkinsea</taxon>
        <taxon>Perkinsida</taxon>
        <taxon>Perkinsidae</taxon>
        <taxon>Perkinsus</taxon>
    </lineage>
</organism>
<dbReference type="EMBL" id="JABANP010000051">
    <property type="protein sequence ID" value="KAF4693011.1"/>
    <property type="molecule type" value="Genomic_DNA"/>
</dbReference>
<feature type="chain" id="PRO_5029498212" evidence="1">
    <location>
        <begin position="19"/>
        <end position="206"/>
    </location>
</feature>
<dbReference type="Proteomes" id="UP000541610">
    <property type="component" value="Unassembled WGS sequence"/>
</dbReference>
<keyword evidence="1" id="KW-0732">Signal</keyword>
<evidence type="ECO:0000256" key="1">
    <source>
        <dbReference type="SAM" id="SignalP"/>
    </source>
</evidence>